<dbReference type="PROSITE" id="PS50865">
    <property type="entry name" value="ZF_MYND_2"/>
    <property type="match status" value="1"/>
</dbReference>
<dbReference type="AlphaFoldDB" id="A0A9N9LBW6"/>
<comment type="caution">
    <text evidence="7">The sequence shown here is derived from an EMBL/GenBank/DDBJ whole genome shotgun (WGS) entry which is preliminary data.</text>
</comment>
<dbReference type="InterPro" id="IPR002893">
    <property type="entry name" value="Znf_MYND"/>
</dbReference>
<evidence type="ECO:0000256" key="5">
    <source>
        <dbReference type="PROSITE-ProRule" id="PRU00339"/>
    </source>
</evidence>
<dbReference type="PROSITE" id="PS50005">
    <property type="entry name" value="TPR"/>
    <property type="match status" value="1"/>
</dbReference>
<keyword evidence="2 4" id="KW-0863">Zinc-finger</keyword>
<gene>
    <name evidence="7" type="ORF">HYFRA_00013343</name>
</gene>
<organism evidence="7 8">
    <name type="scientific">Hymenoscyphus fraxineus</name>
    <dbReference type="NCBI Taxonomy" id="746836"/>
    <lineage>
        <taxon>Eukaryota</taxon>
        <taxon>Fungi</taxon>
        <taxon>Dikarya</taxon>
        <taxon>Ascomycota</taxon>
        <taxon>Pezizomycotina</taxon>
        <taxon>Leotiomycetes</taxon>
        <taxon>Helotiales</taxon>
        <taxon>Helotiaceae</taxon>
        <taxon>Hymenoscyphus</taxon>
    </lineage>
</organism>
<dbReference type="Pfam" id="PF13424">
    <property type="entry name" value="TPR_12"/>
    <property type="match status" value="1"/>
</dbReference>
<keyword evidence="5" id="KW-0802">TPR repeat</keyword>
<accession>A0A9N9LBW6</accession>
<evidence type="ECO:0000313" key="8">
    <source>
        <dbReference type="Proteomes" id="UP000696280"/>
    </source>
</evidence>
<dbReference type="Gene3D" id="1.25.40.10">
    <property type="entry name" value="Tetratricopeptide repeat domain"/>
    <property type="match status" value="1"/>
</dbReference>
<dbReference type="Gene3D" id="6.10.140.2220">
    <property type="match status" value="1"/>
</dbReference>
<keyword evidence="8" id="KW-1185">Reference proteome</keyword>
<keyword evidence="1" id="KW-0479">Metal-binding</keyword>
<name>A0A9N9LBW6_9HELO</name>
<evidence type="ECO:0000259" key="6">
    <source>
        <dbReference type="PROSITE" id="PS50865"/>
    </source>
</evidence>
<evidence type="ECO:0000313" key="7">
    <source>
        <dbReference type="EMBL" id="CAG8961395.1"/>
    </source>
</evidence>
<evidence type="ECO:0000256" key="3">
    <source>
        <dbReference type="ARBA" id="ARBA00022833"/>
    </source>
</evidence>
<evidence type="ECO:0000256" key="2">
    <source>
        <dbReference type="ARBA" id="ARBA00022771"/>
    </source>
</evidence>
<evidence type="ECO:0000256" key="4">
    <source>
        <dbReference type="PROSITE-ProRule" id="PRU00134"/>
    </source>
</evidence>
<feature type="domain" description="MYND-type" evidence="6">
    <location>
        <begin position="147"/>
        <end position="189"/>
    </location>
</feature>
<dbReference type="GO" id="GO:0008270">
    <property type="term" value="F:zinc ion binding"/>
    <property type="evidence" value="ECO:0007669"/>
    <property type="project" value="UniProtKB-KW"/>
</dbReference>
<sequence length="200" mass="21892">MAPKINPHDLPVVESSTTTIITSATQAHAWDKSIDFSNEALQAERTGNYALAAELHARALDLKIIGFGADTVATAISYNGLGGVLTRLGRLDEADEMLTKALAIRERQGPRFDLAITREYIGALREVQDRRKDAIEIRKKGAEGGKKEMCPGQMFALSELKTCGGCGAPNYCSVDCQKRDWKERHKVLCGKLKASIEKDT</sequence>
<dbReference type="SUPFAM" id="SSF48452">
    <property type="entry name" value="TPR-like"/>
    <property type="match status" value="1"/>
</dbReference>
<dbReference type="InterPro" id="IPR011990">
    <property type="entry name" value="TPR-like_helical_dom_sf"/>
</dbReference>
<feature type="repeat" description="TPR" evidence="5">
    <location>
        <begin position="75"/>
        <end position="108"/>
    </location>
</feature>
<dbReference type="OrthoDB" id="432970at2759"/>
<evidence type="ECO:0000256" key="1">
    <source>
        <dbReference type="ARBA" id="ARBA00022723"/>
    </source>
</evidence>
<reference evidence="7" key="1">
    <citation type="submission" date="2021-07" db="EMBL/GenBank/DDBJ databases">
        <authorList>
            <person name="Durling M."/>
        </authorList>
    </citation>
    <scope>NUCLEOTIDE SEQUENCE</scope>
</reference>
<dbReference type="EMBL" id="CAJVRL010000108">
    <property type="protein sequence ID" value="CAG8961395.1"/>
    <property type="molecule type" value="Genomic_DNA"/>
</dbReference>
<dbReference type="InterPro" id="IPR019734">
    <property type="entry name" value="TPR_rpt"/>
</dbReference>
<keyword evidence="3" id="KW-0862">Zinc</keyword>
<dbReference type="SUPFAM" id="SSF144232">
    <property type="entry name" value="HIT/MYND zinc finger-like"/>
    <property type="match status" value="1"/>
</dbReference>
<dbReference type="Proteomes" id="UP000696280">
    <property type="component" value="Unassembled WGS sequence"/>
</dbReference>
<protein>
    <recommendedName>
        <fullName evidence="6">MYND-type domain-containing protein</fullName>
    </recommendedName>
</protein>
<proteinExistence type="predicted"/>
<dbReference type="Pfam" id="PF01753">
    <property type="entry name" value="zf-MYND"/>
    <property type="match status" value="1"/>
</dbReference>